<evidence type="ECO:0000313" key="2">
    <source>
        <dbReference type="Proteomes" id="UP000187203"/>
    </source>
</evidence>
<accession>A0A1R3K9X6</accession>
<name>A0A1R3K9X6_9ROSI</name>
<dbReference type="EMBL" id="AWUE01014389">
    <property type="protein sequence ID" value="OMP03866.1"/>
    <property type="molecule type" value="Genomic_DNA"/>
</dbReference>
<protein>
    <submittedName>
        <fullName evidence="1">Uncharacterized protein</fullName>
    </submittedName>
</protein>
<proteinExistence type="predicted"/>
<dbReference type="Proteomes" id="UP000187203">
    <property type="component" value="Unassembled WGS sequence"/>
</dbReference>
<comment type="caution">
    <text evidence="1">The sequence shown here is derived from an EMBL/GenBank/DDBJ whole genome shotgun (WGS) entry which is preliminary data.</text>
</comment>
<evidence type="ECO:0000313" key="1">
    <source>
        <dbReference type="EMBL" id="OMP03866.1"/>
    </source>
</evidence>
<dbReference type="AlphaFoldDB" id="A0A1R3K9X6"/>
<keyword evidence="2" id="KW-1185">Reference proteome</keyword>
<reference evidence="2" key="1">
    <citation type="submission" date="2013-09" db="EMBL/GenBank/DDBJ databases">
        <title>Corchorus olitorius genome sequencing.</title>
        <authorList>
            <person name="Alam M."/>
            <person name="Haque M.S."/>
            <person name="Islam M.S."/>
            <person name="Emdad E.M."/>
            <person name="Islam M.M."/>
            <person name="Ahmed B."/>
            <person name="Halim A."/>
            <person name="Hossen Q.M.M."/>
            <person name="Hossain M.Z."/>
            <person name="Ahmed R."/>
            <person name="Khan M.M."/>
            <person name="Islam R."/>
            <person name="Rashid M.M."/>
            <person name="Khan S.A."/>
            <person name="Rahman M.S."/>
            <person name="Alam M."/>
            <person name="Yahiya A.S."/>
            <person name="Khan M.S."/>
            <person name="Azam M.S."/>
            <person name="Haque T."/>
            <person name="Lashkar M.Z.H."/>
            <person name="Akhand A.I."/>
            <person name="Morshed G."/>
            <person name="Roy S."/>
            <person name="Uddin K.S."/>
            <person name="Rabeya T."/>
            <person name="Hossain A.S."/>
            <person name="Chowdhury A."/>
            <person name="Snigdha A.R."/>
            <person name="Mortoza M.S."/>
            <person name="Matin S.A."/>
            <person name="Hoque S.M.E."/>
            <person name="Islam M.K."/>
            <person name="Roy D.K."/>
            <person name="Haider R."/>
            <person name="Moosa M.M."/>
            <person name="Elias S.M."/>
            <person name="Hasan A.M."/>
            <person name="Jahan S."/>
            <person name="Shafiuddin M."/>
            <person name="Mahmood N."/>
            <person name="Shommy N.S."/>
        </authorList>
    </citation>
    <scope>NUCLEOTIDE SEQUENCE [LARGE SCALE GENOMIC DNA]</scope>
    <source>
        <strain evidence="2">cv. O-4</strain>
    </source>
</reference>
<organism evidence="1 2">
    <name type="scientific">Corchorus olitorius</name>
    <dbReference type="NCBI Taxonomy" id="93759"/>
    <lineage>
        <taxon>Eukaryota</taxon>
        <taxon>Viridiplantae</taxon>
        <taxon>Streptophyta</taxon>
        <taxon>Embryophyta</taxon>
        <taxon>Tracheophyta</taxon>
        <taxon>Spermatophyta</taxon>
        <taxon>Magnoliopsida</taxon>
        <taxon>eudicotyledons</taxon>
        <taxon>Gunneridae</taxon>
        <taxon>Pentapetalae</taxon>
        <taxon>rosids</taxon>
        <taxon>malvids</taxon>
        <taxon>Malvales</taxon>
        <taxon>Malvaceae</taxon>
        <taxon>Grewioideae</taxon>
        <taxon>Apeibeae</taxon>
        <taxon>Corchorus</taxon>
    </lineage>
</organism>
<gene>
    <name evidence="1" type="ORF">COLO4_10149</name>
</gene>
<sequence length="81" mass="8767">MPHRESPPPRRASAGVPMMVKIRISDPLSNLMSSPDSVLQKKASFTLEQDLTASTSPPPISAPNRPMILISSNIKSLSDLE</sequence>